<dbReference type="InterPro" id="IPR000253">
    <property type="entry name" value="FHA_dom"/>
</dbReference>
<dbReference type="EMBL" id="PDSL01000068">
    <property type="protein sequence ID" value="PIE31715.1"/>
    <property type="molecule type" value="Genomic_DNA"/>
</dbReference>
<evidence type="ECO:0000313" key="6">
    <source>
        <dbReference type="Proteomes" id="UP000230914"/>
    </source>
</evidence>
<dbReference type="CDD" id="cd00060">
    <property type="entry name" value="FHA"/>
    <property type="match status" value="1"/>
</dbReference>
<sequence length="159" mass="17289">MTNQALDILKLLLLGLLYAFFGRVLWTVWTEVREPARTANTRSSSAGAAPARTPRQRSKQRRGIPTSIAVIMPKERRGPAVAIGDGLRIGREADNGIVIDYDPYASGYHAKVSPYEGGVVVNDLASRNGTLLNGSPLTDQRLIHPGDRIQIGTTVLEAR</sequence>
<evidence type="ECO:0000313" key="5">
    <source>
        <dbReference type="EMBL" id="PIE31715.1"/>
    </source>
</evidence>
<feature type="domain" description="FHA" evidence="4">
    <location>
        <begin position="87"/>
        <end position="137"/>
    </location>
</feature>
<reference evidence="5 6" key="1">
    <citation type="submission" date="2017-10" db="EMBL/GenBank/DDBJ databases">
        <title>Novel microbial diversity and functional potential in the marine mammal oral microbiome.</title>
        <authorList>
            <person name="Dudek N.K."/>
            <person name="Sun C.L."/>
            <person name="Burstein D."/>
            <person name="Kantor R.S."/>
            <person name="Aliaga Goltsman D.S."/>
            <person name="Bik E.M."/>
            <person name="Thomas B.C."/>
            <person name="Banfield J.F."/>
            <person name="Relman D.A."/>
        </authorList>
    </citation>
    <scope>NUCLEOTIDE SEQUENCE [LARGE SCALE GENOMIC DNA]</scope>
    <source>
        <strain evidence="5">DOLJORAL78_61_10</strain>
    </source>
</reference>
<dbReference type="Gene3D" id="2.60.200.20">
    <property type="match status" value="1"/>
</dbReference>
<organism evidence="5 6">
    <name type="scientific">Ilumatobacter coccineus</name>
    <dbReference type="NCBI Taxonomy" id="467094"/>
    <lineage>
        <taxon>Bacteria</taxon>
        <taxon>Bacillati</taxon>
        <taxon>Actinomycetota</taxon>
        <taxon>Acidimicrobiia</taxon>
        <taxon>Acidimicrobiales</taxon>
        <taxon>Ilumatobacteraceae</taxon>
        <taxon>Ilumatobacter</taxon>
    </lineage>
</organism>
<evidence type="ECO:0000256" key="3">
    <source>
        <dbReference type="SAM" id="Phobius"/>
    </source>
</evidence>
<evidence type="ECO:0000256" key="2">
    <source>
        <dbReference type="SAM" id="MobiDB-lite"/>
    </source>
</evidence>
<name>A0A2G6K7W4_9ACTN</name>
<evidence type="ECO:0000259" key="4">
    <source>
        <dbReference type="PROSITE" id="PS50006"/>
    </source>
</evidence>
<evidence type="ECO:0000256" key="1">
    <source>
        <dbReference type="ARBA" id="ARBA00022553"/>
    </source>
</evidence>
<keyword evidence="1" id="KW-0597">Phosphoprotein</keyword>
<keyword evidence="3" id="KW-0472">Membrane</keyword>
<dbReference type="Pfam" id="PF00498">
    <property type="entry name" value="FHA"/>
    <property type="match status" value="1"/>
</dbReference>
<accession>A0A2G6K7W4</accession>
<dbReference type="PROSITE" id="PS50006">
    <property type="entry name" value="FHA_DOMAIN"/>
    <property type="match status" value="1"/>
</dbReference>
<dbReference type="AlphaFoldDB" id="A0A2G6K7W4"/>
<dbReference type="InterPro" id="IPR008984">
    <property type="entry name" value="SMAD_FHA_dom_sf"/>
</dbReference>
<dbReference type="SUPFAM" id="SSF49879">
    <property type="entry name" value="SMAD/FHA domain"/>
    <property type="match status" value="1"/>
</dbReference>
<keyword evidence="3" id="KW-1133">Transmembrane helix</keyword>
<keyword evidence="3" id="KW-0812">Transmembrane</keyword>
<gene>
    <name evidence="5" type="ORF">CSA55_05070</name>
</gene>
<protein>
    <recommendedName>
        <fullName evidence="4">FHA domain-containing protein</fullName>
    </recommendedName>
</protein>
<dbReference type="SMART" id="SM00240">
    <property type="entry name" value="FHA"/>
    <property type="match status" value="1"/>
</dbReference>
<feature type="region of interest" description="Disordered" evidence="2">
    <location>
        <begin position="37"/>
        <end position="63"/>
    </location>
</feature>
<dbReference type="Proteomes" id="UP000230914">
    <property type="component" value="Unassembled WGS sequence"/>
</dbReference>
<proteinExistence type="predicted"/>
<comment type="caution">
    <text evidence="5">The sequence shown here is derived from an EMBL/GenBank/DDBJ whole genome shotgun (WGS) entry which is preliminary data.</text>
</comment>
<feature type="transmembrane region" description="Helical" evidence="3">
    <location>
        <begin position="12"/>
        <end position="29"/>
    </location>
</feature>